<reference evidence="1 2" key="1">
    <citation type="submission" date="2016-04" db="EMBL/GenBank/DDBJ databases">
        <title>Comparative genomics of Morganella phages MP1 and MP2 define new clades among the T4 and T7-like Viruses.</title>
        <authorList>
            <person name="Pinto G."/>
            <person name="Oliveira A."/>
            <person name="Malgorzata L."/>
            <person name="Kropinski A."/>
            <person name="Azeredo J."/>
        </authorList>
    </citation>
    <scope>NUCLEOTIDE SEQUENCE [LARGE SCALE GENOMIC DNA]</scope>
</reference>
<gene>
    <name evidence="1" type="ORF">MP1_gp0048</name>
</gene>
<name>A0A192YCP7_9CAUD</name>
<proteinExistence type="predicted"/>
<dbReference type="EMBL" id="KX078569">
    <property type="protein sequence ID" value="ANM46661.1"/>
    <property type="molecule type" value="Genomic_DNA"/>
</dbReference>
<keyword evidence="2" id="KW-1185">Reference proteome</keyword>
<protein>
    <submittedName>
        <fullName evidence="1">Uncharacterized protein</fullName>
    </submittedName>
</protein>
<organism evidence="1 2">
    <name type="scientific">Morganella phage vB_MmoM_MP1</name>
    <dbReference type="NCBI Taxonomy" id="1852628"/>
    <lineage>
        <taxon>Viruses</taxon>
        <taxon>Duplodnaviria</taxon>
        <taxon>Heunggongvirae</taxon>
        <taxon>Uroviricota</taxon>
        <taxon>Caudoviricetes</taxon>
        <taxon>Pantevenvirales</taxon>
        <taxon>Straboviridae</taxon>
        <taxon>Gualtarvirus</taxon>
        <taxon>Gualtarvirus mp1</taxon>
    </lineage>
</organism>
<evidence type="ECO:0000313" key="1">
    <source>
        <dbReference type="EMBL" id="ANM46661.1"/>
    </source>
</evidence>
<sequence length="51" mass="6084">MFDFGGDFYIKTEKNKAKIVSQKSSTLIDFLFEGKEVVECDSDRIKKWWQF</sequence>
<dbReference type="GeneID" id="29059448"/>
<dbReference type="Proteomes" id="UP000203816">
    <property type="component" value="Segment"/>
</dbReference>
<dbReference type="RefSeq" id="YP_009279905.1">
    <property type="nucleotide sequence ID" value="NC_031020.1"/>
</dbReference>
<accession>A0A192YCP7</accession>
<dbReference type="KEGG" id="vg:29059448"/>
<evidence type="ECO:0000313" key="2">
    <source>
        <dbReference type="Proteomes" id="UP000203816"/>
    </source>
</evidence>